<evidence type="ECO:0000313" key="3">
    <source>
        <dbReference type="Proteomes" id="UP001596547"/>
    </source>
</evidence>
<reference evidence="2 3" key="1">
    <citation type="journal article" date="2019" name="Int. J. Syst. Evol. Microbiol.">
        <title>The Global Catalogue of Microorganisms (GCM) 10K type strain sequencing project: providing services to taxonomists for standard genome sequencing and annotation.</title>
        <authorList>
            <consortium name="The Broad Institute Genomics Platform"/>
            <consortium name="The Broad Institute Genome Sequencing Center for Infectious Disease"/>
            <person name="Wu L."/>
            <person name="Ma J."/>
        </authorList>
    </citation>
    <scope>NUCLEOTIDE SEQUENCE [LARGE SCALE GENOMIC DNA]</scope>
    <source>
        <strain evidence="2 3">PSR21</strain>
    </source>
</reference>
<dbReference type="AlphaFoldDB" id="A0ABD6A4K6"/>
<accession>A0ABD6A4K6</accession>
<evidence type="ECO:0000256" key="1">
    <source>
        <dbReference type="SAM" id="MobiDB-lite"/>
    </source>
</evidence>
<organism evidence="2 3">
    <name type="scientific">Halomarina halobia</name>
    <dbReference type="NCBI Taxonomy" id="3033386"/>
    <lineage>
        <taxon>Archaea</taxon>
        <taxon>Methanobacteriati</taxon>
        <taxon>Methanobacteriota</taxon>
        <taxon>Stenosarchaea group</taxon>
        <taxon>Halobacteria</taxon>
        <taxon>Halobacteriales</taxon>
        <taxon>Natronomonadaceae</taxon>
        <taxon>Halomarina</taxon>
    </lineage>
</organism>
<dbReference type="GeneID" id="79314511"/>
<feature type="region of interest" description="Disordered" evidence="1">
    <location>
        <begin position="1"/>
        <end position="53"/>
    </location>
</feature>
<dbReference type="InterPro" id="IPR058858">
    <property type="entry name" value="HacaP"/>
</dbReference>
<dbReference type="Pfam" id="PF26396">
    <property type="entry name" value="HacaP"/>
    <property type="match status" value="1"/>
</dbReference>
<dbReference type="EMBL" id="JBHTBF010000001">
    <property type="protein sequence ID" value="MFC7315544.1"/>
    <property type="molecule type" value="Genomic_DNA"/>
</dbReference>
<keyword evidence="3" id="KW-1185">Reference proteome</keyword>
<evidence type="ECO:0000313" key="2">
    <source>
        <dbReference type="EMBL" id="MFC7315544.1"/>
    </source>
</evidence>
<comment type="caution">
    <text evidence="2">The sequence shown here is derived from an EMBL/GenBank/DDBJ whole genome shotgun (WGS) entry which is preliminary data.</text>
</comment>
<feature type="compositionally biased region" description="Basic and acidic residues" evidence="1">
    <location>
        <begin position="1"/>
        <end position="29"/>
    </location>
</feature>
<proteinExistence type="predicted"/>
<dbReference type="RefSeq" id="WP_276304946.1">
    <property type="nucleotide sequence ID" value="NZ_CP119992.1"/>
</dbReference>
<feature type="compositionally biased region" description="Acidic residues" evidence="1">
    <location>
        <begin position="34"/>
        <end position="53"/>
    </location>
</feature>
<dbReference type="Proteomes" id="UP001596547">
    <property type="component" value="Unassembled WGS sequence"/>
</dbReference>
<sequence>MADTKRGRERKGADKAHQLVEREYDREVAIVESPEAEPEPEAESEELELLESE</sequence>
<gene>
    <name evidence="2" type="ORF">ACFQPE_01865</name>
</gene>
<name>A0ABD6A4K6_9EURY</name>
<protein>
    <submittedName>
        <fullName evidence="2">Uncharacterized protein</fullName>
    </submittedName>
</protein>